<evidence type="ECO:0000256" key="6">
    <source>
        <dbReference type="ARBA" id="ARBA00022679"/>
    </source>
</evidence>
<comment type="caution">
    <text evidence="22">The sequence shown here is derived from an EMBL/GenBank/DDBJ whole genome shotgun (WGS) entry which is preliminary data.</text>
</comment>
<feature type="domain" description="PAC" evidence="19">
    <location>
        <begin position="368"/>
        <end position="422"/>
    </location>
</feature>
<dbReference type="PRINTS" id="PR00344">
    <property type="entry name" value="BCTRLSENSOR"/>
</dbReference>
<keyword evidence="9" id="KW-0418">Kinase</keyword>
<evidence type="ECO:0000259" key="21">
    <source>
        <dbReference type="PROSITE" id="PS50894"/>
    </source>
</evidence>
<dbReference type="CDD" id="cd00082">
    <property type="entry name" value="HisKA"/>
    <property type="match status" value="1"/>
</dbReference>
<dbReference type="EC" id="2.7.13.3" evidence="3"/>
<dbReference type="PANTHER" id="PTHR45339:SF1">
    <property type="entry name" value="HYBRID SIGNAL TRANSDUCTION HISTIDINE KINASE J"/>
    <property type="match status" value="1"/>
</dbReference>
<feature type="domain" description="HAMP" evidence="20">
    <location>
        <begin position="218"/>
        <end position="271"/>
    </location>
</feature>
<dbReference type="InterPro" id="IPR003660">
    <property type="entry name" value="HAMP_dom"/>
</dbReference>
<evidence type="ECO:0000259" key="20">
    <source>
        <dbReference type="PROSITE" id="PS50885"/>
    </source>
</evidence>
<evidence type="ECO:0000256" key="1">
    <source>
        <dbReference type="ARBA" id="ARBA00000085"/>
    </source>
</evidence>
<keyword evidence="7 16" id="KW-0812">Transmembrane</keyword>
<keyword evidence="13 16" id="KW-0472">Membrane</keyword>
<keyword evidence="6" id="KW-0808">Transferase</keyword>
<dbReference type="CDD" id="cd16922">
    <property type="entry name" value="HATPase_EvgS-ArcB-TorS-like"/>
    <property type="match status" value="1"/>
</dbReference>
<accession>A0ABU6K820</accession>
<feature type="transmembrane region" description="Helical" evidence="16">
    <location>
        <begin position="17"/>
        <end position="36"/>
    </location>
</feature>
<feature type="modified residue" description="4-aspartylphosphate" evidence="15">
    <location>
        <position position="881"/>
    </location>
</feature>
<feature type="domain" description="HPt" evidence="21">
    <location>
        <begin position="987"/>
        <end position="1081"/>
    </location>
</feature>
<dbReference type="Gene3D" id="6.10.340.10">
    <property type="match status" value="1"/>
</dbReference>
<dbReference type="Gene3D" id="3.30.565.10">
    <property type="entry name" value="Histidine kinase-like ATPase, C-terminal domain"/>
    <property type="match status" value="1"/>
</dbReference>
<dbReference type="SMART" id="SM00388">
    <property type="entry name" value="HisKA"/>
    <property type="match status" value="1"/>
</dbReference>
<dbReference type="InterPro" id="IPR036641">
    <property type="entry name" value="HPT_dom_sf"/>
</dbReference>
<dbReference type="SUPFAM" id="SSF52172">
    <property type="entry name" value="CheY-like"/>
    <property type="match status" value="2"/>
</dbReference>
<dbReference type="SUPFAM" id="SSF55785">
    <property type="entry name" value="PYP-like sensor domain (PAS domain)"/>
    <property type="match status" value="1"/>
</dbReference>
<evidence type="ECO:0000256" key="15">
    <source>
        <dbReference type="PROSITE-ProRule" id="PRU00169"/>
    </source>
</evidence>
<evidence type="ECO:0000256" key="4">
    <source>
        <dbReference type="ARBA" id="ARBA00022475"/>
    </source>
</evidence>
<dbReference type="Pfam" id="PF00072">
    <property type="entry name" value="Response_reg"/>
    <property type="match status" value="2"/>
</dbReference>
<feature type="modified residue" description="4-aspartylphosphate" evidence="15">
    <location>
        <position position="734"/>
    </location>
</feature>
<dbReference type="Gene3D" id="1.20.120.160">
    <property type="entry name" value="HPT domain"/>
    <property type="match status" value="1"/>
</dbReference>
<feature type="transmembrane region" description="Helical" evidence="16">
    <location>
        <begin position="197"/>
        <end position="217"/>
    </location>
</feature>
<evidence type="ECO:0000256" key="2">
    <source>
        <dbReference type="ARBA" id="ARBA00004651"/>
    </source>
</evidence>
<evidence type="ECO:0000256" key="5">
    <source>
        <dbReference type="ARBA" id="ARBA00022553"/>
    </source>
</evidence>
<dbReference type="Gene3D" id="3.40.50.2300">
    <property type="match status" value="2"/>
</dbReference>
<dbReference type="InterPro" id="IPR047347">
    <property type="entry name" value="YvaQ-like_sensor"/>
</dbReference>
<organism evidence="22 23">
    <name type="scientific">Uliginosibacterium silvisoli</name>
    <dbReference type="NCBI Taxonomy" id="3114758"/>
    <lineage>
        <taxon>Bacteria</taxon>
        <taxon>Pseudomonadati</taxon>
        <taxon>Pseudomonadota</taxon>
        <taxon>Betaproteobacteria</taxon>
        <taxon>Rhodocyclales</taxon>
        <taxon>Zoogloeaceae</taxon>
        <taxon>Uliginosibacterium</taxon>
    </lineage>
</organism>
<dbReference type="PROSITE" id="PS50113">
    <property type="entry name" value="PAC"/>
    <property type="match status" value="1"/>
</dbReference>
<dbReference type="Pfam" id="PF00672">
    <property type="entry name" value="HAMP"/>
    <property type="match status" value="1"/>
</dbReference>
<evidence type="ECO:0000256" key="13">
    <source>
        <dbReference type="ARBA" id="ARBA00023136"/>
    </source>
</evidence>
<sequence>MNSIAIALERQNLKTKLMLGFGAMLLITLAIGLNGIKMQAEQNDSLQDIYHDDLLGITNAKDALIHFSQRGRSLRQAILASDEASREQALVLVDDAQTSLDKALQELQPRIVREENRKNFAEFEVAYGAYRTLVEVAVDKLRQGKVDEARAVAADPEFQNFGLQANAALDRLTKVKEEAAHKKILESDQHYVRQRRFTALCLGLGLGLGILFAVLVGRSVRLPSQRLRQAVEDMAEGHLDKSIPHTGYPNEVGSLARSIEVLQTELRKGRQLEEEVKRMNFLSDMAMDQTKGGIWVVDYGNPDYVFMPERTARLLGEEIKPGGGLYHLQHEWYERLLEADKMLAPEQACAEQTGKRYQATIDGENDKYESVYAYRRPANGQIIWLHAYGRAVRDEQTGKILFMYGAYLDITAQKAAEDELRLAREQALTATRAKSEFLANMSHEIRTPMNAIIGMSHLALQTDLDKRQRNYIEKVQRAGENLLGIINDILDFSKIEAGKLTVEHIDFSLDDVMDHLASLIGLKVEDKGLELLFHIAPDVPTDLIGDPLRVGQVLINLGNNAVKFTERGEIIIAIERVSGDDESVELHFSVRDSGIGMTAEQCARLFQSFSQADASTTRKYGGSGLGLAISRNLLEMMDGRIWVESEVGKGSTFHCHARFGLQKTPKPRRMFHADELLDTRVLVVDDNAAAREILTAMANTFGLKADIATNGRQAVDMAMEAEQRSQPYDMILMDWKMPGMDGVETVRQLRETKLTQAPAIIMVTAYGREEALSSAAEHGVNLDSVLPKPVTPSTLLEAIGLALGKGTLLETRASERNQHYSDAMASLRGARVLLVEDNDMNQELVIDLLGKANVEVVVADNGQIALDILAQDTRFDGVLMDCQMPVMDGYEATRLLRRNPAFDQMPVIAMTANVMASDKQKVLDSGMQDHVAKPLNIGEMFATLARWIHPGGNTAPIPGRTTSTAAETIPAIAGIDTQAGLATSMNSASLYRRLLSKFHEGQHDFAQMFAAARQGQDASAPTRLAHTLKGTAGNIGARGIQNAAAELEAACLANAPATTIDDLQDKVLRELHPVMAALKALESEADTATTAPATQVDADQLHAQTQRLRQLLADSDAEASDLWDAQADLFKAAYPQHWRQIGTALSNYDFEIAAATLEAAEQLRST</sequence>
<dbReference type="InterPro" id="IPR000700">
    <property type="entry name" value="PAS-assoc_C"/>
</dbReference>
<dbReference type="InterPro" id="IPR011006">
    <property type="entry name" value="CheY-like_superfamily"/>
</dbReference>
<dbReference type="Proteomes" id="UP001331561">
    <property type="component" value="Unassembled WGS sequence"/>
</dbReference>
<dbReference type="SUPFAM" id="SSF47384">
    <property type="entry name" value="Homodimeric domain of signal transducing histidine kinase"/>
    <property type="match status" value="1"/>
</dbReference>
<dbReference type="InterPro" id="IPR035965">
    <property type="entry name" value="PAS-like_dom_sf"/>
</dbReference>
<evidence type="ECO:0000256" key="11">
    <source>
        <dbReference type="ARBA" id="ARBA00022989"/>
    </source>
</evidence>
<reference evidence="22 23" key="1">
    <citation type="submission" date="2024-01" db="EMBL/GenBank/DDBJ databases">
        <title>Uliginosibacterium soil sp. nov.</title>
        <authorList>
            <person name="Lv Y."/>
        </authorList>
    </citation>
    <scope>NUCLEOTIDE SEQUENCE [LARGE SCALE GENOMIC DNA]</scope>
    <source>
        <strain evidence="22 23">H3</strain>
    </source>
</reference>
<evidence type="ECO:0000256" key="12">
    <source>
        <dbReference type="ARBA" id="ARBA00023012"/>
    </source>
</evidence>
<feature type="domain" description="Response regulatory" evidence="18">
    <location>
        <begin position="831"/>
        <end position="948"/>
    </location>
</feature>
<dbReference type="InterPro" id="IPR008207">
    <property type="entry name" value="Sig_transdc_His_kin_Hpt_dom"/>
</dbReference>
<dbReference type="InterPro" id="IPR024478">
    <property type="entry name" value="HlyB_4HB_MCP"/>
</dbReference>
<dbReference type="EMBL" id="JAYXHS010000004">
    <property type="protein sequence ID" value="MEC5387777.1"/>
    <property type="molecule type" value="Genomic_DNA"/>
</dbReference>
<dbReference type="SMART" id="SM00304">
    <property type="entry name" value="HAMP"/>
    <property type="match status" value="1"/>
</dbReference>
<dbReference type="InterPro" id="IPR005467">
    <property type="entry name" value="His_kinase_dom"/>
</dbReference>
<dbReference type="Pfam" id="PF00512">
    <property type="entry name" value="HisKA"/>
    <property type="match status" value="1"/>
</dbReference>
<proteinExistence type="predicted"/>
<evidence type="ECO:0000313" key="23">
    <source>
        <dbReference type="Proteomes" id="UP001331561"/>
    </source>
</evidence>
<dbReference type="PROSITE" id="PS50885">
    <property type="entry name" value="HAMP"/>
    <property type="match status" value="1"/>
</dbReference>
<evidence type="ECO:0000259" key="19">
    <source>
        <dbReference type="PROSITE" id="PS50113"/>
    </source>
</evidence>
<evidence type="ECO:0000259" key="18">
    <source>
        <dbReference type="PROSITE" id="PS50110"/>
    </source>
</evidence>
<dbReference type="PROSITE" id="PS50894">
    <property type="entry name" value="HPT"/>
    <property type="match status" value="1"/>
</dbReference>
<dbReference type="Pfam" id="PF12729">
    <property type="entry name" value="4HB_MCP_1"/>
    <property type="match status" value="1"/>
</dbReference>
<gene>
    <name evidence="22" type="ORF">VVD49_18745</name>
</gene>
<dbReference type="Pfam" id="PF01627">
    <property type="entry name" value="Hpt"/>
    <property type="match status" value="1"/>
</dbReference>
<keyword evidence="23" id="KW-1185">Reference proteome</keyword>
<dbReference type="SUPFAM" id="SSF158472">
    <property type="entry name" value="HAMP domain-like"/>
    <property type="match status" value="1"/>
</dbReference>
<dbReference type="SMART" id="SM00448">
    <property type="entry name" value="REC"/>
    <property type="match status" value="2"/>
</dbReference>
<evidence type="ECO:0000256" key="8">
    <source>
        <dbReference type="ARBA" id="ARBA00022741"/>
    </source>
</evidence>
<evidence type="ECO:0000256" key="9">
    <source>
        <dbReference type="ARBA" id="ARBA00022777"/>
    </source>
</evidence>
<dbReference type="InterPro" id="IPR003594">
    <property type="entry name" value="HATPase_dom"/>
</dbReference>
<dbReference type="Pfam" id="PF02518">
    <property type="entry name" value="HATPase_c"/>
    <property type="match status" value="1"/>
</dbReference>
<dbReference type="Gene3D" id="1.10.287.130">
    <property type="match status" value="1"/>
</dbReference>
<feature type="modified residue" description="Phosphohistidine" evidence="14">
    <location>
        <position position="1026"/>
    </location>
</feature>
<feature type="domain" description="Histidine kinase" evidence="17">
    <location>
        <begin position="440"/>
        <end position="653"/>
    </location>
</feature>
<protein>
    <recommendedName>
        <fullName evidence="3">histidine kinase</fullName>
        <ecNumber evidence="3">2.7.13.3</ecNumber>
    </recommendedName>
</protein>
<keyword evidence="5 15" id="KW-0597">Phosphoprotein</keyword>
<dbReference type="InterPro" id="IPR036890">
    <property type="entry name" value="HATPase_C_sf"/>
</dbReference>
<feature type="domain" description="Response regulatory" evidence="18">
    <location>
        <begin position="680"/>
        <end position="803"/>
    </location>
</feature>
<name>A0ABU6K820_9RHOO</name>
<dbReference type="CDD" id="cd06225">
    <property type="entry name" value="HAMP"/>
    <property type="match status" value="1"/>
</dbReference>
<keyword evidence="10" id="KW-0067">ATP-binding</keyword>
<dbReference type="Gene3D" id="3.30.450.20">
    <property type="entry name" value="PAS domain"/>
    <property type="match status" value="1"/>
</dbReference>
<dbReference type="CDD" id="cd17546">
    <property type="entry name" value="REC_hyHK_CKI1_RcsC-like"/>
    <property type="match status" value="2"/>
</dbReference>
<evidence type="ECO:0000313" key="22">
    <source>
        <dbReference type="EMBL" id="MEC5387777.1"/>
    </source>
</evidence>
<evidence type="ECO:0000256" key="16">
    <source>
        <dbReference type="SAM" id="Phobius"/>
    </source>
</evidence>
<evidence type="ECO:0000256" key="14">
    <source>
        <dbReference type="PROSITE-ProRule" id="PRU00110"/>
    </source>
</evidence>
<dbReference type="InterPro" id="IPR004358">
    <property type="entry name" value="Sig_transdc_His_kin-like_C"/>
</dbReference>
<evidence type="ECO:0000256" key="10">
    <source>
        <dbReference type="ARBA" id="ARBA00022840"/>
    </source>
</evidence>
<dbReference type="RefSeq" id="WP_327600751.1">
    <property type="nucleotide sequence ID" value="NZ_JAYXHS010000004.1"/>
</dbReference>
<evidence type="ECO:0000256" key="3">
    <source>
        <dbReference type="ARBA" id="ARBA00012438"/>
    </source>
</evidence>
<dbReference type="SMART" id="SM00387">
    <property type="entry name" value="HATPase_c"/>
    <property type="match status" value="1"/>
</dbReference>
<keyword evidence="8" id="KW-0547">Nucleotide-binding</keyword>
<dbReference type="SUPFAM" id="SSF47226">
    <property type="entry name" value="Histidine-containing phosphotransfer domain, HPT domain"/>
    <property type="match status" value="1"/>
</dbReference>
<comment type="subcellular location">
    <subcellularLocation>
        <location evidence="2">Cell membrane</location>
        <topology evidence="2">Multi-pass membrane protein</topology>
    </subcellularLocation>
</comment>
<dbReference type="PROSITE" id="PS50110">
    <property type="entry name" value="RESPONSE_REGULATORY"/>
    <property type="match status" value="2"/>
</dbReference>
<dbReference type="PANTHER" id="PTHR45339">
    <property type="entry name" value="HYBRID SIGNAL TRANSDUCTION HISTIDINE KINASE J"/>
    <property type="match status" value="1"/>
</dbReference>
<evidence type="ECO:0000256" key="7">
    <source>
        <dbReference type="ARBA" id="ARBA00022692"/>
    </source>
</evidence>
<dbReference type="CDD" id="cd19411">
    <property type="entry name" value="MCP2201-like_sensor"/>
    <property type="match status" value="1"/>
</dbReference>
<dbReference type="InterPro" id="IPR001789">
    <property type="entry name" value="Sig_transdc_resp-reg_receiver"/>
</dbReference>
<comment type="catalytic activity">
    <reaction evidence="1">
        <text>ATP + protein L-histidine = ADP + protein N-phospho-L-histidine.</text>
        <dbReference type="EC" id="2.7.13.3"/>
    </reaction>
</comment>
<dbReference type="SUPFAM" id="SSF55874">
    <property type="entry name" value="ATPase domain of HSP90 chaperone/DNA topoisomerase II/histidine kinase"/>
    <property type="match status" value="1"/>
</dbReference>
<keyword evidence="4" id="KW-1003">Cell membrane</keyword>
<keyword evidence="11 16" id="KW-1133">Transmembrane helix</keyword>
<dbReference type="PROSITE" id="PS50109">
    <property type="entry name" value="HIS_KIN"/>
    <property type="match status" value="1"/>
</dbReference>
<dbReference type="InterPro" id="IPR036097">
    <property type="entry name" value="HisK_dim/P_sf"/>
</dbReference>
<evidence type="ECO:0000259" key="17">
    <source>
        <dbReference type="PROSITE" id="PS50109"/>
    </source>
</evidence>
<dbReference type="InterPro" id="IPR003661">
    <property type="entry name" value="HisK_dim/P_dom"/>
</dbReference>
<keyword evidence="12" id="KW-0902">Two-component regulatory system</keyword>